<dbReference type="Proteomes" id="UP000064249">
    <property type="component" value="Unassembled WGS sequence"/>
</dbReference>
<feature type="domain" description="AMMECR1" evidence="1">
    <location>
        <begin position="8"/>
        <end position="189"/>
    </location>
</feature>
<sequence>MAGELNQLEQEILLKIAREALVKCTQNQALPEISLDDLPKSLQVYGASFVTLTKNDHLRGCIGTLEAYQPLALDVQEHAAAAALQDPRFPRVRFEEVEQIKIEVSVLTPKIPIEYKMPEELPEKIRPKIDGVVLQDGFRKATFLPQVWDQLEDPEAFLSHLCAKMGAPSNLWQKKLLTVYTYQVQEFHE</sequence>
<evidence type="ECO:0000313" key="2">
    <source>
        <dbReference type="EMBL" id="KUK46245.1"/>
    </source>
</evidence>
<evidence type="ECO:0000313" key="3">
    <source>
        <dbReference type="Proteomes" id="UP000064249"/>
    </source>
</evidence>
<organism evidence="2 3">
    <name type="scientific">Anaerolinea thermophila</name>
    <dbReference type="NCBI Taxonomy" id="167964"/>
    <lineage>
        <taxon>Bacteria</taxon>
        <taxon>Bacillati</taxon>
        <taxon>Chloroflexota</taxon>
        <taxon>Anaerolineae</taxon>
        <taxon>Anaerolineales</taxon>
        <taxon>Anaerolineaceae</taxon>
        <taxon>Anaerolinea</taxon>
    </lineage>
</organism>
<protein>
    <recommendedName>
        <fullName evidence="1">AMMECR1 domain-containing protein</fullName>
    </recommendedName>
</protein>
<dbReference type="Gene3D" id="3.30.700.20">
    <property type="entry name" value="Hypothetical protein ph0010, domain 1"/>
    <property type="match status" value="1"/>
</dbReference>
<dbReference type="PROSITE" id="PS51112">
    <property type="entry name" value="AMMECR1"/>
    <property type="match status" value="1"/>
</dbReference>
<dbReference type="PANTHER" id="PTHR13016:SF0">
    <property type="entry name" value="AMME SYNDROME CANDIDATE GENE 1 PROTEIN"/>
    <property type="match status" value="1"/>
</dbReference>
<dbReference type="SUPFAM" id="SSF143447">
    <property type="entry name" value="AMMECR1-like"/>
    <property type="match status" value="1"/>
</dbReference>
<dbReference type="InterPro" id="IPR027623">
    <property type="entry name" value="AmmeMemoSam_A"/>
</dbReference>
<reference evidence="2 3" key="1">
    <citation type="journal article" date="2015" name="MBio">
        <title>Genome-Resolved Metagenomic Analysis Reveals Roles for Candidate Phyla and Other Microbial Community Members in Biogeochemical Transformations in Oil Reservoirs.</title>
        <authorList>
            <person name="Hu P."/>
            <person name="Tom L."/>
            <person name="Singh A."/>
            <person name="Thomas B.C."/>
            <person name="Baker B.J."/>
            <person name="Piceno Y.M."/>
            <person name="Andersen G.L."/>
            <person name="Banfield J.F."/>
        </authorList>
    </citation>
    <scope>NUCLEOTIDE SEQUENCE [LARGE SCALE GENOMIC DNA]</scope>
    <source>
        <strain evidence="2">46_16</strain>
    </source>
</reference>
<dbReference type="Pfam" id="PF01871">
    <property type="entry name" value="AMMECR1"/>
    <property type="match status" value="1"/>
</dbReference>
<proteinExistence type="predicted"/>
<name>A0A101FXF8_9CHLR</name>
<dbReference type="InterPro" id="IPR036071">
    <property type="entry name" value="AMMECR1_dom_sf"/>
</dbReference>
<dbReference type="NCBIfam" id="TIGR00296">
    <property type="entry name" value="TIGR00296 family protein"/>
    <property type="match status" value="1"/>
</dbReference>
<gene>
    <name evidence="2" type="ORF">XD73_0885</name>
</gene>
<dbReference type="EMBL" id="LGFU01000050">
    <property type="protein sequence ID" value="KUK46245.1"/>
    <property type="molecule type" value="Genomic_DNA"/>
</dbReference>
<comment type="caution">
    <text evidence="2">The sequence shown here is derived from an EMBL/GenBank/DDBJ whole genome shotgun (WGS) entry which is preliminary data.</text>
</comment>
<accession>A0A101FXF8</accession>
<dbReference type="Gene3D" id="3.30.1490.150">
    <property type="entry name" value="Hypothetical protein ph0010, domain 2"/>
    <property type="match status" value="1"/>
</dbReference>
<dbReference type="AlphaFoldDB" id="A0A101FXF8"/>
<dbReference type="PANTHER" id="PTHR13016">
    <property type="entry name" value="AMMECR1 HOMOLOG"/>
    <property type="match status" value="1"/>
</dbReference>
<evidence type="ECO:0000259" key="1">
    <source>
        <dbReference type="PROSITE" id="PS51112"/>
    </source>
</evidence>
<dbReference type="InterPro" id="IPR027485">
    <property type="entry name" value="AMMECR1_N"/>
</dbReference>
<dbReference type="InterPro" id="IPR002733">
    <property type="entry name" value="AMMECR1_domain"/>
</dbReference>
<dbReference type="InterPro" id="IPR023473">
    <property type="entry name" value="AMMECR1"/>
</dbReference>
<dbReference type="NCBIfam" id="TIGR04335">
    <property type="entry name" value="AmmeMemoSam_A"/>
    <property type="match status" value="1"/>
</dbReference>